<evidence type="ECO:0000256" key="12">
    <source>
        <dbReference type="RuleBase" id="RU003651"/>
    </source>
</evidence>
<keyword evidence="11" id="KW-0812">Transmembrane</keyword>
<dbReference type="NCBIfam" id="TIGR01241">
    <property type="entry name" value="FtsH_fam"/>
    <property type="match status" value="1"/>
</dbReference>
<sequence length="742" mass="80141">MSEKPKPKSNRPSSENRGTGNIWLVLIAITAAVLISAFLVSDTRKRLPYPQLKRLLTLAAEQNEALAASATKPAEGSGQEAGQAGSRAGNANNFAADSGSSGNGQSSGTAGESGQAGAANSSAGSEAKITVAAADQSYTVEYSRPRNILLADDRITGVIDSRVVADKDGQKRSETKEVEFLTIRGYPNDAIAAELVDLLDRSGVQWDNDRPSRFLENHWPELLMIGVLVALGIVMLRRIGGVGSPMSFSRSRGKLYSEDDLPITFEDVAGIDEAVDEVQEVVDFLRASEKYQALGGRIPKGVLLVGPPGTGKTLLAKAIAGEASVPFFSLSGSDFVEMFVGVGAARVRDMFQQAVQRAPCIIFIDELDALGKSRSGNAVGGHDEREQTLNALLVEMDGFDANAGVIVVAATNRPETLDPALLRPGRFDRHVLVDRPDVAGREKILSVHVKNVKLDEGVELKGIASITSGFVGADLANLVNEAALLAARNGKSAVGMDEFNDAVERVTAGLEKKNRVMNEDEKIRVAYHESGHAIVAAALPNTDPVHKVSIIPRGLAALGYMMQRPESERFLMTKSELESQMKVMLAGTLAEEMVFQDISTGAQNDLERCTETARSMVMDYGMSRIGRINLRRNTRSPFLAGSGGGEYQVMHSEEMAKMIDKEVSRIVEDMLTQTREILQQRRNVLEAVTQRLLEVEAIDSEELMRLIKEHSSGPWLVPGTVNEKPKAKIVHREPEETGQSQG</sequence>
<feature type="region of interest" description="Disordered" evidence="13">
    <location>
        <begin position="67"/>
        <end position="125"/>
    </location>
</feature>
<dbReference type="Gene3D" id="1.20.58.760">
    <property type="entry name" value="Peptidase M41"/>
    <property type="match status" value="1"/>
</dbReference>
<evidence type="ECO:0000313" key="16">
    <source>
        <dbReference type="Proteomes" id="UP001158067"/>
    </source>
</evidence>
<dbReference type="HAMAP" id="MF_01458">
    <property type="entry name" value="FtsH"/>
    <property type="match status" value="1"/>
</dbReference>
<evidence type="ECO:0000256" key="7">
    <source>
        <dbReference type="ARBA" id="ARBA00022833"/>
    </source>
</evidence>
<evidence type="ECO:0000256" key="10">
    <source>
        <dbReference type="ARBA" id="ARBA00023136"/>
    </source>
</evidence>
<comment type="subcellular location">
    <subcellularLocation>
        <location evidence="11">Cell membrane</location>
        <topology evidence="11">Multi-pass membrane protein</topology>
        <orientation evidence="11">Cytoplasmic side</orientation>
    </subcellularLocation>
    <subcellularLocation>
        <location evidence="1">Membrane</location>
    </subcellularLocation>
</comment>
<evidence type="ECO:0000256" key="5">
    <source>
        <dbReference type="ARBA" id="ARBA00022741"/>
    </source>
</evidence>
<dbReference type="InterPro" id="IPR003959">
    <property type="entry name" value="ATPase_AAA_core"/>
</dbReference>
<dbReference type="InterPro" id="IPR003593">
    <property type="entry name" value="AAA+_ATPase"/>
</dbReference>
<reference evidence="15 16" key="1">
    <citation type="submission" date="2017-05" db="EMBL/GenBank/DDBJ databases">
        <authorList>
            <person name="Varghese N."/>
            <person name="Submissions S."/>
        </authorList>
    </citation>
    <scope>NUCLEOTIDE SEQUENCE [LARGE SCALE GENOMIC DNA]</scope>
    <source>
        <strain evidence="15 16">DSM 25457</strain>
    </source>
</reference>
<keyword evidence="16" id="KW-1185">Reference proteome</keyword>
<feature type="domain" description="AAA+ ATPase" evidence="14">
    <location>
        <begin position="298"/>
        <end position="437"/>
    </location>
</feature>
<dbReference type="InterPro" id="IPR000642">
    <property type="entry name" value="Peptidase_M41"/>
</dbReference>
<dbReference type="PANTHER" id="PTHR23076:SF97">
    <property type="entry name" value="ATP-DEPENDENT ZINC METALLOPROTEASE YME1L1"/>
    <property type="match status" value="1"/>
</dbReference>
<comment type="subunit">
    <text evidence="11">Homohexamer.</text>
</comment>
<evidence type="ECO:0000256" key="2">
    <source>
        <dbReference type="ARBA" id="ARBA00010044"/>
    </source>
</evidence>
<dbReference type="EC" id="3.4.24.-" evidence="11"/>
<feature type="transmembrane region" description="Helical" evidence="11">
    <location>
        <begin position="20"/>
        <end position="40"/>
    </location>
</feature>
<dbReference type="InterPro" id="IPR037219">
    <property type="entry name" value="Peptidase_M41-like"/>
</dbReference>
<comment type="similarity">
    <text evidence="2 11">In the C-terminal section; belongs to the peptidase M41 family.</text>
</comment>
<dbReference type="PANTHER" id="PTHR23076">
    <property type="entry name" value="METALLOPROTEASE M41 FTSH"/>
    <property type="match status" value="1"/>
</dbReference>
<evidence type="ECO:0000256" key="3">
    <source>
        <dbReference type="ARBA" id="ARBA00022670"/>
    </source>
</evidence>
<proteinExistence type="inferred from homology"/>
<dbReference type="Proteomes" id="UP001158067">
    <property type="component" value="Unassembled WGS sequence"/>
</dbReference>
<dbReference type="PROSITE" id="PS00674">
    <property type="entry name" value="AAA"/>
    <property type="match status" value="1"/>
</dbReference>
<dbReference type="InterPro" id="IPR003960">
    <property type="entry name" value="ATPase_AAA_CS"/>
</dbReference>
<comment type="caution">
    <text evidence="15">The sequence shown here is derived from an EMBL/GenBank/DDBJ whole genome shotgun (WGS) entry which is preliminary data.</text>
</comment>
<evidence type="ECO:0000256" key="8">
    <source>
        <dbReference type="ARBA" id="ARBA00022840"/>
    </source>
</evidence>
<evidence type="ECO:0000256" key="1">
    <source>
        <dbReference type="ARBA" id="ARBA00004370"/>
    </source>
</evidence>
<gene>
    <name evidence="11" type="primary">ftsH</name>
    <name evidence="15" type="ORF">SAMN06265222_107208</name>
</gene>
<evidence type="ECO:0000256" key="11">
    <source>
        <dbReference type="HAMAP-Rule" id="MF_01458"/>
    </source>
</evidence>
<dbReference type="SUPFAM" id="SSF52540">
    <property type="entry name" value="P-loop containing nucleoside triphosphate hydrolases"/>
    <property type="match status" value="1"/>
</dbReference>
<evidence type="ECO:0000259" key="14">
    <source>
        <dbReference type="SMART" id="SM00382"/>
    </source>
</evidence>
<comment type="caution">
    <text evidence="11">Lacks conserved residue(s) required for the propagation of feature annotation.</text>
</comment>
<dbReference type="Pfam" id="PF01434">
    <property type="entry name" value="Peptidase_M41"/>
    <property type="match status" value="1"/>
</dbReference>
<dbReference type="EMBL" id="FXUG01000007">
    <property type="protein sequence ID" value="SMP61989.1"/>
    <property type="molecule type" value="Genomic_DNA"/>
</dbReference>
<evidence type="ECO:0000256" key="9">
    <source>
        <dbReference type="ARBA" id="ARBA00023049"/>
    </source>
</evidence>
<keyword evidence="15" id="KW-0131">Cell cycle</keyword>
<comment type="cofactor">
    <cofactor evidence="11">
        <name>Zn(2+)</name>
        <dbReference type="ChEBI" id="CHEBI:29105"/>
    </cofactor>
    <text evidence="11">Binds 1 zinc ion per subunit.</text>
</comment>
<evidence type="ECO:0000256" key="6">
    <source>
        <dbReference type="ARBA" id="ARBA00022801"/>
    </source>
</evidence>
<accession>A0ABY1Q9N2</accession>
<dbReference type="Gene3D" id="3.40.50.300">
    <property type="entry name" value="P-loop containing nucleotide triphosphate hydrolases"/>
    <property type="match status" value="1"/>
</dbReference>
<feature type="binding site" evidence="11">
    <location>
        <begin position="306"/>
        <end position="313"/>
    </location>
    <ligand>
        <name>ATP</name>
        <dbReference type="ChEBI" id="CHEBI:30616"/>
    </ligand>
</feature>
<dbReference type="GO" id="GO:0008233">
    <property type="term" value="F:peptidase activity"/>
    <property type="evidence" value="ECO:0007669"/>
    <property type="project" value="UniProtKB-KW"/>
</dbReference>
<dbReference type="SMART" id="SM00382">
    <property type="entry name" value="AAA"/>
    <property type="match status" value="1"/>
</dbReference>
<keyword evidence="7 11" id="KW-0862">Zinc</keyword>
<keyword evidence="11" id="KW-1133">Transmembrane helix</keyword>
<dbReference type="InterPro" id="IPR005936">
    <property type="entry name" value="FtsH"/>
</dbReference>
<feature type="active site" evidence="11">
    <location>
        <position position="529"/>
    </location>
</feature>
<feature type="compositionally biased region" description="Low complexity" evidence="13">
    <location>
        <begin position="67"/>
        <end position="89"/>
    </location>
</feature>
<keyword evidence="8 11" id="KW-0067">ATP-binding</keyword>
<keyword evidence="4 11" id="KW-0479">Metal-binding</keyword>
<dbReference type="InterPro" id="IPR041569">
    <property type="entry name" value="AAA_lid_3"/>
</dbReference>
<dbReference type="SUPFAM" id="SSF140990">
    <property type="entry name" value="FtsH protease domain-like"/>
    <property type="match status" value="1"/>
</dbReference>
<dbReference type="GO" id="GO:0006508">
    <property type="term" value="P:proteolysis"/>
    <property type="evidence" value="ECO:0007669"/>
    <property type="project" value="UniProtKB-KW"/>
</dbReference>
<dbReference type="Pfam" id="PF00004">
    <property type="entry name" value="AAA"/>
    <property type="match status" value="1"/>
</dbReference>
<keyword evidence="5 11" id="KW-0547">Nucleotide-binding</keyword>
<evidence type="ECO:0000256" key="4">
    <source>
        <dbReference type="ARBA" id="ARBA00022723"/>
    </source>
</evidence>
<keyword evidence="10 11" id="KW-0472">Membrane</keyword>
<dbReference type="Gene3D" id="1.10.8.60">
    <property type="match status" value="1"/>
</dbReference>
<keyword evidence="6 11" id="KW-0378">Hydrolase</keyword>
<comment type="function">
    <text evidence="11">Acts as a processive, ATP-dependent zinc metallopeptidase for both cytoplasmic and membrane proteins. Plays a role in the quality control of integral membrane proteins.</text>
</comment>
<protein>
    <recommendedName>
        <fullName evidence="11">ATP-dependent zinc metalloprotease FtsH</fullName>
        <ecNumber evidence="11">3.4.24.-</ecNumber>
    </recommendedName>
</protein>
<evidence type="ECO:0000313" key="15">
    <source>
        <dbReference type="EMBL" id="SMP61989.1"/>
    </source>
</evidence>
<dbReference type="Pfam" id="PF17862">
    <property type="entry name" value="AAA_lid_3"/>
    <property type="match status" value="1"/>
</dbReference>
<comment type="similarity">
    <text evidence="11">In the central section; belongs to the AAA ATPase family.</text>
</comment>
<feature type="binding site" evidence="11">
    <location>
        <position position="605"/>
    </location>
    <ligand>
        <name>Zn(2+)</name>
        <dbReference type="ChEBI" id="CHEBI:29105"/>
        <note>catalytic</note>
    </ligand>
</feature>
<keyword evidence="11" id="KW-1003">Cell membrane</keyword>
<comment type="similarity">
    <text evidence="12">Belongs to the AAA ATPase family.</text>
</comment>
<dbReference type="InterPro" id="IPR027417">
    <property type="entry name" value="P-loop_NTPase"/>
</dbReference>
<name>A0ABY1Q9N2_9BACT</name>
<feature type="binding site" evidence="11">
    <location>
        <position position="528"/>
    </location>
    <ligand>
        <name>Zn(2+)</name>
        <dbReference type="ChEBI" id="CHEBI:29105"/>
        <note>catalytic</note>
    </ligand>
</feature>
<evidence type="ECO:0000256" key="13">
    <source>
        <dbReference type="SAM" id="MobiDB-lite"/>
    </source>
</evidence>
<keyword evidence="3 11" id="KW-0645">Protease</keyword>
<dbReference type="CDD" id="cd19501">
    <property type="entry name" value="RecA-like_FtsH"/>
    <property type="match status" value="1"/>
</dbReference>
<keyword evidence="9 11" id="KW-0482">Metalloprotease</keyword>
<organism evidence="15 16">
    <name type="scientific">Neorhodopirellula lusitana</name>
    <dbReference type="NCBI Taxonomy" id="445327"/>
    <lineage>
        <taxon>Bacteria</taxon>
        <taxon>Pseudomonadati</taxon>
        <taxon>Planctomycetota</taxon>
        <taxon>Planctomycetia</taxon>
        <taxon>Pirellulales</taxon>
        <taxon>Pirellulaceae</taxon>
        <taxon>Neorhodopirellula</taxon>
    </lineage>
</organism>
<keyword evidence="15" id="KW-0132">Cell division</keyword>
<feature type="binding site" evidence="11">
    <location>
        <position position="532"/>
    </location>
    <ligand>
        <name>Zn(2+)</name>
        <dbReference type="ChEBI" id="CHEBI:29105"/>
        <note>catalytic</note>
    </ligand>
</feature>
<feature type="compositionally biased region" description="Low complexity" evidence="13">
    <location>
        <begin position="98"/>
        <end position="125"/>
    </location>
</feature>
<dbReference type="GO" id="GO:0051301">
    <property type="term" value="P:cell division"/>
    <property type="evidence" value="ECO:0007669"/>
    <property type="project" value="UniProtKB-KW"/>
</dbReference>